<dbReference type="SUPFAM" id="SSF53448">
    <property type="entry name" value="Nucleotide-diphospho-sugar transferases"/>
    <property type="match status" value="1"/>
</dbReference>
<comment type="cofactor">
    <cofactor evidence="1">
        <name>Mg(2+)</name>
        <dbReference type="ChEBI" id="CHEBI:18420"/>
    </cofactor>
</comment>
<dbReference type="PANTHER" id="PTHR43532:SF1">
    <property type="entry name" value="GLUCOSE-1-PHOSPHATE THYMIDYLYLTRANSFERASE 1"/>
    <property type="match status" value="1"/>
</dbReference>
<organism evidence="13 14">
    <name type="scientific">Alkalihalobacterium chitinilyticum</name>
    <dbReference type="NCBI Taxonomy" id="2980103"/>
    <lineage>
        <taxon>Bacteria</taxon>
        <taxon>Bacillati</taxon>
        <taxon>Bacillota</taxon>
        <taxon>Bacilli</taxon>
        <taxon>Bacillales</taxon>
        <taxon>Bacillaceae</taxon>
        <taxon>Alkalihalobacterium</taxon>
    </lineage>
</organism>
<reference evidence="13" key="1">
    <citation type="submission" date="2024-05" db="EMBL/GenBank/DDBJ databases">
        <title>Alkalihalobacillus sp. strain MEB203 novel alkaliphilic bacterium from Lonar Lake, India.</title>
        <authorList>
            <person name="Joshi A."/>
            <person name="Thite S."/>
            <person name="Mengade P."/>
        </authorList>
    </citation>
    <scope>NUCLEOTIDE SEQUENCE</scope>
    <source>
        <strain evidence="13">MEB 203</strain>
    </source>
</reference>
<evidence type="ECO:0000313" key="14">
    <source>
        <dbReference type="Proteomes" id="UP001148125"/>
    </source>
</evidence>
<comment type="caution">
    <text evidence="13">The sequence shown here is derived from an EMBL/GenBank/DDBJ whole genome shotgun (WGS) entry which is preliminary data.</text>
</comment>
<comment type="similarity">
    <text evidence="2">Belongs to the glucose-1-phosphate thymidylyltransferase family.</text>
</comment>
<dbReference type="InterPro" id="IPR029044">
    <property type="entry name" value="Nucleotide-diphossugar_trans"/>
</dbReference>
<dbReference type="PANTHER" id="PTHR43532">
    <property type="entry name" value="GLUCOSE-1-PHOSPHATE THYMIDYLYLTRANSFERASE"/>
    <property type="match status" value="1"/>
</dbReference>
<keyword evidence="8" id="KW-0460">Magnesium</keyword>
<evidence type="ECO:0000256" key="9">
    <source>
        <dbReference type="ARBA" id="ARBA00032492"/>
    </source>
</evidence>
<gene>
    <name evidence="13" type="ORF">N7Z68_04700</name>
</gene>
<evidence type="ECO:0000256" key="8">
    <source>
        <dbReference type="ARBA" id="ARBA00022842"/>
    </source>
</evidence>
<evidence type="ECO:0000256" key="10">
    <source>
        <dbReference type="ARBA" id="ARBA00032598"/>
    </source>
</evidence>
<evidence type="ECO:0000256" key="7">
    <source>
        <dbReference type="ARBA" id="ARBA00022723"/>
    </source>
</evidence>
<evidence type="ECO:0000256" key="6">
    <source>
        <dbReference type="ARBA" id="ARBA00022695"/>
    </source>
</evidence>
<dbReference type="EMBL" id="JAOTPO010000002">
    <property type="protein sequence ID" value="MDE5412675.1"/>
    <property type="molecule type" value="Genomic_DNA"/>
</dbReference>
<sequence>MKGVILAGGRGTRLKPFTKIINKHLLPIGPYPMVYWSIQKLKEIGITDILIVTNEEHLRSFETLFDQGQELQVNLSYKVQRAADGIADGVSYARSFVKDEKFVTLLGDNIFEDSLAPYINRFKKQIGGARVLLKKVPNPSRYGVALLNEEDNSIRSIIEKPVKKISQYCVTGIYMFDNQVFKYIDSIHPSSRGELEITDVNNLYIKEKQLQYDILNGWWIDAGTHESLYKANKLVFRSLEDKSLIKGGGM</sequence>
<proteinExistence type="inferred from homology"/>
<dbReference type="EC" id="2.7.7.24" evidence="3"/>
<accession>A0ABT5VB50</accession>
<dbReference type="Proteomes" id="UP001148125">
    <property type="component" value="Unassembled WGS sequence"/>
</dbReference>
<evidence type="ECO:0000256" key="3">
    <source>
        <dbReference type="ARBA" id="ARBA00012461"/>
    </source>
</evidence>
<feature type="domain" description="Nucleotidyl transferase" evidence="12">
    <location>
        <begin position="2"/>
        <end position="234"/>
    </location>
</feature>
<name>A0ABT5VB50_9BACI</name>
<evidence type="ECO:0000256" key="1">
    <source>
        <dbReference type="ARBA" id="ARBA00001946"/>
    </source>
</evidence>
<dbReference type="InterPro" id="IPR005907">
    <property type="entry name" value="G1P_thy_trans_s"/>
</dbReference>
<evidence type="ECO:0000256" key="4">
    <source>
        <dbReference type="ARBA" id="ARBA00017654"/>
    </source>
</evidence>
<dbReference type="InterPro" id="IPR005835">
    <property type="entry name" value="NTP_transferase_dom"/>
</dbReference>
<evidence type="ECO:0000313" key="13">
    <source>
        <dbReference type="EMBL" id="MDE5412675.1"/>
    </source>
</evidence>
<evidence type="ECO:0000259" key="12">
    <source>
        <dbReference type="Pfam" id="PF00483"/>
    </source>
</evidence>
<evidence type="ECO:0000256" key="5">
    <source>
        <dbReference type="ARBA" id="ARBA00022679"/>
    </source>
</evidence>
<comment type="catalytic activity">
    <reaction evidence="11">
        <text>dTTP + alpha-D-glucose 1-phosphate + H(+) = dTDP-alpha-D-glucose + diphosphate</text>
        <dbReference type="Rhea" id="RHEA:15225"/>
        <dbReference type="ChEBI" id="CHEBI:15378"/>
        <dbReference type="ChEBI" id="CHEBI:33019"/>
        <dbReference type="ChEBI" id="CHEBI:37568"/>
        <dbReference type="ChEBI" id="CHEBI:57477"/>
        <dbReference type="ChEBI" id="CHEBI:58601"/>
        <dbReference type="EC" id="2.7.7.24"/>
    </reaction>
</comment>
<keyword evidence="14" id="KW-1185">Reference proteome</keyword>
<dbReference type="RefSeq" id="WP_275117304.1">
    <property type="nucleotide sequence ID" value="NZ_JAOTPO010000002.1"/>
</dbReference>
<keyword evidence="5" id="KW-0808">Transferase</keyword>
<keyword evidence="6" id="KW-0548">Nucleotidyltransferase</keyword>
<evidence type="ECO:0000256" key="2">
    <source>
        <dbReference type="ARBA" id="ARBA00010480"/>
    </source>
</evidence>
<protein>
    <recommendedName>
        <fullName evidence="4">Glucose-1-phosphate thymidylyltransferase</fullName>
        <ecNumber evidence="3">2.7.7.24</ecNumber>
    </recommendedName>
    <alternativeName>
        <fullName evidence="10">dTDP-glucose pyrophosphorylase</fullName>
    </alternativeName>
    <alternativeName>
        <fullName evidence="9">dTDP-glucose synthase</fullName>
    </alternativeName>
</protein>
<evidence type="ECO:0000256" key="11">
    <source>
        <dbReference type="ARBA" id="ARBA00049336"/>
    </source>
</evidence>
<dbReference type="Gene3D" id="3.90.550.10">
    <property type="entry name" value="Spore Coat Polysaccharide Biosynthesis Protein SpsA, Chain A"/>
    <property type="match status" value="1"/>
</dbReference>
<dbReference type="Pfam" id="PF00483">
    <property type="entry name" value="NTP_transferase"/>
    <property type="match status" value="1"/>
</dbReference>
<keyword evidence="7" id="KW-0479">Metal-binding</keyword>